<evidence type="ECO:0000313" key="1">
    <source>
        <dbReference type="EMBL" id="VDK60800.1"/>
    </source>
</evidence>
<sequence length="116" mass="13504">MLNEQWRHFFDQPSLPLITSFQRFILTHHVDLGTAIMTVITNRINNLANIGCTVILTSCTVQEDDEKNELYRSWVQQMHGRVILRKEKGDVRTVCSSKVGQLMLDLVRTILWCLLF</sequence>
<dbReference type="AlphaFoldDB" id="A0A3P6S0B9"/>
<dbReference type="OrthoDB" id="336321at2759"/>
<accession>A0A3P6S0B9</accession>
<gene>
    <name evidence="1" type="ORF">CGOC_LOCUS5125</name>
</gene>
<keyword evidence="2" id="KW-1185">Reference proteome</keyword>
<dbReference type="EMBL" id="UYRV01015158">
    <property type="protein sequence ID" value="VDK60800.1"/>
    <property type="molecule type" value="Genomic_DNA"/>
</dbReference>
<dbReference type="Proteomes" id="UP000271889">
    <property type="component" value="Unassembled WGS sequence"/>
</dbReference>
<proteinExistence type="predicted"/>
<reference evidence="1 2" key="1">
    <citation type="submission" date="2018-11" db="EMBL/GenBank/DDBJ databases">
        <authorList>
            <consortium name="Pathogen Informatics"/>
        </authorList>
    </citation>
    <scope>NUCLEOTIDE SEQUENCE [LARGE SCALE GENOMIC DNA]</scope>
</reference>
<protein>
    <submittedName>
        <fullName evidence="1">Uncharacterized protein</fullName>
    </submittedName>
</protein>
<name>A0A3P6S0B9_CYLGO</name>
<organism evidence="1 2">
    <name type="scientific">Cylicostephanus goldi</name>
    <name type="common">Nematode worm</name>
    <dbReference type="NCBI Taxonomy" id="71465"/>
    <lineage>
        <taxon>Eukaryota</taxon>
        <taxon>Metazoa</taxon>
        <taxon>Ecdysozoa</taxon>
        <taxon>Nematoda</taxon>
        <taxon>Chromadorea</taxon>
        <taxon>Rhabditida</taxon>
        <taxon>Rhabditina</taxon>
        <taxon>Rhabditomorpha</taxon>
        <taxon>Strongyloidea</taxon>
        <taxon>Strongylidae</taxon>
        <taxon>Cylicostephanus</taxon>
    </lineage>
</organism>
<evidence type="ECO:0000313" key="2">
    <source>
        <dbReference type="Proteomes" id="UP000271889"/>
    </source>
</evidence>